<keyword evidence="2" id="KW-1185">Reference proteome</keyword>
<organism evidence="1 2">
    <name type="scientific">Marmoricola endophyticus</name>
    <dbReference type="NCBI Taxonomy" id="2040280"/>
    <lineage>
        <taxon>Bacteria</taxon>
        <taxon>Bacillati</taxon>
        <taxon>Actinomycetota</taxon>
        <taxon>Actinomycetes</taxon>
        <taxon>Propionibacteriales</taxon>
        <taxon>Nocardioidaceae</taxon>
        <taxon>Marmoricola</taxon>
    </lineage>
</organism>
<dbReference type="EMBL" id="BMKQ01000001">
    <property type="protein sequence ID" value="GGF51729.1"/>
    <property type="molecule type" value="Genomic_DNA"/>
</dbReference>
<proteinExistence type="predicted"/>
<reference evidence="1" key="1">
    <citation type="journal article" date="2014" name="Int. J. Syst. Evol. Microbiol.">
        <title>Complete genome sequence of Corynebacterium casei LMG S-19264T (=DSM 44701T), isolated from a smear-ripened cheese.</title>
        <authorList>
            <consortium name="US DOE Joint Genome Institute (JGI-PGF)"/>
            <person name="Walter F."/>
            <person name="Albersmeier A."/>
            <person name="Kalinowski J."/>
            <person name="Ruckert C."/>
        </authorList>
    </citation>
    <scope>NUCLEOTIDE SEQUENCE</scope>
    <source>
        <strain evidence="1">CGMCC 1.16067</strain>
    </source>
</reference>
<dbReference type="Pfam" id="PF13578">
    <property type="entry name" value="Methyltransf_24"/>
    <property type="match status" value="1"/>
</dbReference>
<comment type="caution">
    <text evidence="1">The sequence shown here is derived from an EMBL/GenBank/DDBJ whole genome shotgun (WGS) entry which is preliminary data.</text>
</comment>
<dbReference type="Proteomes" id="UP000649179">
    <property type="component" value="Unassembled WGS sequence"/>
</dbReference>
<evidence type="ECO:0008006" key="3">
    <source>
        <dbReference type="Google" id="ProtNLM"/>
    </source>
</evidence>
<reference evidence="1" key="2">
    <citation type="submission" date="2020-09" db="EMBL/GenBank/DDBJ databases">
        <authorList>
            <person name="Sun Q."/>
            <person name="Zhou Y."/>
        </authorList>
    </citation>
    <scope>NUCLEOTIDE SEQUENCE</scope>
    <source>
        <strain evidence="1">CGMCC 1.16067</strain>
    </source>
</reference>
<name>A0A917BNI7_9ACTN</name>
<dbReference type="AlphaFoldDB" id="A0A917BNI7"/>
<protein>
    <recommendedName>
        <fullName evidence="3">Class I SAM-dependent methyltransferase</fullName>
    </recommendedName>
</protein>
<evidence type="ECO:0000313" key="2">
    <source>
        <dbReference type="Proteomes" id="UP000649179"/>
    </source>
</evidence>
<sequence length="268" mass="29274">MCRVPRLTDDDVDTVPGAFWAPDLDLFRVLLEATAAQGDGDLAELGVLLGRSAVLIGDHLRPGEVFTVVDLFGDDSGDRATDAENDTSYPTLTQAAFERHYRRLHRDLPVVVRGLTSSLVDHAPHGTHRFVHVDASHLHHNVVADLEVSRTLLRPDGVLVLDDFRAEHTPGVAAAAWQAVGSSGLHAFAVSPQKMYATWGDPAPYLRALRSWLTAGGPPYETQQVNGRDLLLVSAPRATAAPHPARRFVPPVLVEPLARVRRRVRGLR</sequence>
<accession>A0A917BNI7</accession>
<dbReference type="SUPFAM" id="SSF53335">
    <property type="entry name" value="S-adenosyl-L-methionine-dependent methyltransferases"/>
    <property type="match status" value="1"/>
</dbReference>
<dbReference type="Gene3D" id="3.40.50.150">
    <property type="entry name" value="Vaccinia Virus protein VP39"/>
    <property type="match status" value="1"/>
</dbReference>
<dbReference type="InterPro" id="IPR029063">
    <property type="entry name" value="SAM-dependent_MTases_sf"/>
</dbReference>
<gene>
    <name evidence="1" type="ORF">GCM10011519_27180</name>
</gene>
<evidence type="ECO:0000313" key="1">
    <source>
        <dbReference type="EMBL" id="GGF51729.1"/>
    </source>
</evidence>